<accession>A0AAE1AL63</accession>
<name>A0AAE1AL63_9GAST</name>
<evidence type="ECO:0000313" key="3">
    <source>
        <dbReference type="Proteomes" id="UP001283361"/>
    </source>
</evidence>
<dbReference type="Proteomes" id="UP001283361">
    <property type="component" value="Unassembled WGS sequence"/>
</dbReference>
<organism evidence="2 3">
    <name type="scientific">Elysia crispata</name>
    <name type="common">lettuce slug</name>
    <dbReference type="NCBI Taxonomy" id="231223"/>
    <lineage>
        <taxon>Eukaryota</taxon>
        <taxon>Metazoa</taxon>
        <taxon>Spiralia</taxon>
        <taxon>Lophotrochozoa</taxon>
        <taxon>Mollusca</taxon>
        <taxon>Gastropoda</taxon>
        <taxon>Heterobranchia</taxon>
        <taxon>Euthyneura</taxon>
        <taxon>Panpulmonata</taxon>
        <taxon>Sacoglossa</taxon>
        <taxon>Placobranchoidea</taxon>
        <taxon>Plakobranchidae</taxon>
        <taxon>Elysia</taxon>
    </lineage>
</organism>
<feature type="region of interest" description="Disordered" evidence="1">
    <location>
        <begin position="66"/>
        <end position="85"/>
    </location>
</feature>
<keyword evidence="3" id="KW-1185">Reference proteome</keyword>
<protein>
    <submittedName>
        <fullName evidence="2">Uncharacterized protein</fullName>
    </submittedName>
</protein>
<evidence type="ECO:0000256" key="1">
    <source>
        <dbReference type="SAM" id="MobiDB-lite"/>
    </source>
</evidence>
<gene>
    <name evidence="2" type="ORF">RRG08_023687</name>
</gene>
<reference evidence="2" key="1">
    <citation type="journal article" date="2023" name="G3 (Bethesda)">
        <title>A reference genome for the long-term kleptoplast-retaining sea slug Elysia crispata morphotype clarki.</title>
        <authorList>
            <person name="Eastman K.E."/>
            <person name="Pendleton A.L."/>
            <person name="Shaikh M.A."/>
            <person name="Suttiyut T."/>
            <person name="Ogas R."/>
            <person name="Tomko P."/>
            <person name="Gavelis G."/>
            <person name="Widhalm J.R."/>
            <person name="Wisecaver J.H."/>
        </authorList>
    </citation>
    <scope>NUCLEOTIDE SEQUENCE</scope>
    <source>
        <strain evidence="2">ECLA1</strain>
    </source>
</reference>
<proteinExistence type="predicted"/>
<evidence type="ECO:0000313" key="2">
    <source>
        <dbReference type="EMBL" id="KAK3789964.1"/>
    </source>
</evidence>
<comment type="caution">
    <text evidence="2">The sequence shown here is derived from an EMBL/GenBank/DDBJ whole genome shotgun (WGS) entry which is preliminary data.</text>
</comment>
<sequence length="85" mass="9730">MKWQVVCRRSRCCLSLWYVQHPPITGSDSADESVTRLHRPRHKFAALNLLEGTHSLALTDLRRSYTSGQKRKSLHTLPPRATSAF</sequence>
<dbReference type="EMBL" id="JAWDGP010001604">
    <property type="protein sequence ID" value="KAK3789964.1"/>
    <property type="molecule type" value="Genomic_DNA"/>
</dbReference>
<dbReference type="AlphaFoldDB" id="A0AAE1AL63"/>